<evidence type="ECO:0000256" key="9">
    <source>
        <dbReference type="ARBA" id="ARBA00023012"/>
    </source>
</evidence>
<comment type="catalytic activity">
    <reaction evidence="1">
        <text>ATP + protein L-histidine = ADP + protein N-phospho-L-histidine.</text>
        <dbReference type="EC" id="2.7.13.3"/>
    </reaction>
</comment>
<keyword evidence="8 11" id="KW-1133">Transmembrane helix</keyword>
<dbReference type="InterPro" id="IPR042240">
    <property type="entry name" value="CHASE_sf"/>
</dbReference>
<dbReference type="SMART" id="SM01079">
    <property type="entry name" value="CHASE"/>
    <property type="match status" value="1"/>
</dbReference>
<dbReference type="PROSITE" id="PS50109">
    <property type="entry name" value="HIS_KIN"/>
    <property type="match status" value="1"/>
</dbReference>
<dbReference type="AlphaFoldDB" id="A0A951Q869"/>
<dbReference type="Proteomes" id="UP000757435">
    <property type="component" value="Unassembled WGS sequence"/>
</dbReference>
<dbReference type="PANTHER" id="PTHR43711:SF26">
    <property type="entry name" value="SENSOR HISTIDINE KINASE RCSC"/>
    <property type="match status" value="1"/>
</dbReference>
<reference evidence="14" key="1">
    <citation type="submission" date="2021-05" db="EMBL/GenBank/DDBJ databases">
        <authorList>
            <person name="Pietrasiak N."/>
            <person name="Ward R."/>
            <person name="Stajich J.E."/>
            <person name="Kurbessoian T."/>
        </authorList>
    </citation>
    <scope>NUCLEOTIDE SEQUENCE</scope>
    <source>
        <strain evidence="14">UHER 2000/2452</strain>
    </source>
</reference>
<evidence type="ECO:0000256" key="2">
    <source>
        <dbReference type="ARBA" id="ARBA00004370"/>
    </source>
</evidence>
<reference evidence="14" key="2">
    <citation type="journal article" date="2022" name="Microbiol. Resour. Announc.">
        <title>Metagenome Sequencing to Explore Phylogenomics of Terrestrial Cyanobacteria.</title>
        <authorList>
            <person name="Ward R.D."/>
            <person name="Stajich J.E."/>
            <person name="Johansen J.R."/>
            <person name="Huntemann M."/>
            <person name="Clum A."/>
            <person name="Foster B."/>
            <person name="Foster B."/>
            <person name="Roux S."/>
            <person name="Palaniappan K."/>
            <person name="Varghese N."/>
            <person name="Mukherjee S."/>
            <person name="Reddy T.B.K."/>
            <person name="Daum C."/>
            <person name="Copeland A."/>
            <person name="Chen I.A."/>
            <person name="Ivanova N.N."/>
            <person name="Kyrpides N.C."/>
            <person name="Shapiro N."/>
            <person name="Eloe-Fadrosh E.A."/>
            <person name="Pietrasiak N."/>
        </authorList>
    </citation>
    <scope>NUCLEOTIDE SEQUENCE</scope>
    <source>
        <strain evidence="14">UHER 2000/2452</strain>
    </source>
</reference>
<keyword evidence="10 11" id="KW-0472">Membrane</keyword>
<keyword evidence="5" id="KW-0808">Transferase</keyword>
<dbReference type="InterPro" id="IPR006189">
    <property type="entry name" value="CHASE_dom"/>
</dbReference>
<dbReference type="Pfam" id="PF00512">
    <property type="entry name" value="HisKA"/>
    <property type="match status" value="1"/>
</dbReference>
<evidence type="ECO:0000256" key="1">
    <source>
        <dbReference type="ARBA" id="ARBA00000085"/>
    </source>
</evidence>
<dbReference type="Gene3D" id="3.30.450.350">
    <property type="entry name" value="CHASE domain"/>
    <property type="match status" value="1"/>
</dbReference>
<proteinExistence type="predicted"/>
<evidence type="ECO:0000313" key="15">
    <source>
        <dbReference type="Proteomes" id="UP000757435"/>
    </source>
</evidence>
<evidence type="ECO:0000256" key="6">
    <source>
        <dbReference type="ARBA" id="ARBA00022692"/>
    </source>
</evidence>
<keyword evidence="6 11" id="KW-0812">Transmembrane</keyword>
<dbReference type="PANTHER" id="PTHR43711">
    <property type="entry name" value="TWO-COMPONENT HISTIDINE KINASE"/>
    <property type="match status" value="1"/>
</dbReference>
<comment type="subcellular location">
    <subcellularLocation>
        <location evidence="2">Membrane</location>
    </subcellularLocation>
</comment>
<evidence type="ECO:0000259" key="13">
    <source>
        <dbReference type="PROSITE" id="PS50839"/>
    </source>
</evidence>
<comment type="caution">
    <text evidence="14">The sequence shown here is derived from an EMBL/GenBank/DDBJ whole genome shotgun (WGS) entry which is preliminary data.</text>
</comment>
<dbReference type="Pfam" id="PF02518">
    <property type="entry name" value="HATPase_c"/>
    <property type="match status" value="1"/>
</dbReference>
<evidence type="ECO:0000256" key="11">
    <source>
        <dbReference type="SAM" id="Phobius"/>
    </source>
</evidence>
<dbReference type="InterPro" id="IPR003594">
    <property type="entry name" value="HATPase_dom"/>
</dbReference>
<keyword evidence="7" id="KW-0418">Kinase</keyword>
<dbReference type="Pfam" id="PF03924">
    <property type="entry name" value="CHASE"/>
    <property type="match status" value="1"/>
</dbReference>
<dbReference type="Gene3D" id="3.30.565.10">
    <property type="entry name" value="Histidine kinase-like ATPase, C-terminal domain"/>
    <property type="match status" value="1"/>
</dbReference>
<dbReference type="EC" id="2.7.13.3" evidence="3"/>
<evidence type="ECO:0000259" key="12">
    <source>
        <dbReference type="PROSITE" id="PS50109"/>
    </source>
</evidence>
<evidence type="ECO:0000256" key="3">
    <source>
        <dbReference type="ARBA" id="ARBA00012438"/>
    </source>
</evidence>
<evidence type="ECO:0000256" key="4">
    <source>
        <dbReference type="ARBA" id="ARBA00022553"/>
    </source>
</evidence>
<feature type="transmembrane region" description="Helical" evidence="11">
    <location>
        <begin position="12"/>
        <end position="33"/>
    </location>
</feature>
<dbReference type="SUPFAM" id="SSF55874">
    <property type="entry name" value="ATPase domain of HSP90 chaperone/DNA topoisomerase II/histidine kinase"/>
    <property type="match status" value="1"/>
</dbReference>
<organism evidence="14 15">
    <name type="scientific">Drouetiella hepatica Uher 2000/2452</name>
    <dbReference type="NCBI Taxonomy" id="904376"/>
    <lineage>
        <taxon>Bacteria</taxon>
        <taxon>Bacillati</taxon>
        <taxon>Cyanobacteriota</taxon>
        <taxon>Cyanophyceae</taxon>
        <taxon>Oculatellales</taxon>
        <taxon>Oculatellaceae</taxon>
        <taxon>Drouetiella</taxon>
    </lineage>
</organism>
<dbReference type="InterPro" id="IPR003661">
    <property type="entry name" value="HisK_dim/P_dom"/>
</dbReference>
<dbReference type="InterPro" id="IPR036890">
    <property type="entry name" value="HATPase_C_sf"/>
</dbReference>
<gene>
    <name evidence="14" type="ORF">KME15_05295</name>
</gene>
<protein>
    <recommendedName>
        <fullName evidence="3">histidine kinase</fullName>
        <ecNumber evidence="3">2.7.13.3</ecNumber>
    </recommendedName>
</protein>
<dbReference type="PROSITE" id="PS50839">
    <property type="entry name" value="CHASE"/>
    <property type="match status" value="1"/>
</dbReference>
<dbReference type="CDD" id="cd00075">
    <property type="entry name" value="HATPase"/>
    <property type="match status" value="1"/>
</dbReference>
<evidence type="ECO:0000256" key="10">
    <source>
        <dbReference type="ARBA" id="ARBA00023136"/>
    </source>
</evidence>
<dbReference type="CDD" id="cd00082">
    <property type="entry name" value="HisKA"/>
    <property type="match status" value="1"/>
</dbReference>
<dbReference type="InterPro" id="IPR036097">
    <property type="entry name" value="HisK_dim/P_sf"/>
</dbReference>
<dbReference type="Gene3D" id="1.10.287.130">
    <property type="match status" value="1"/>
</dbReference>
<dbReference type="GO" id="GO:0016020">
    <property type="term" value="C:membrane"/>
    <property type="evidence" value="ECO:0007669"/>
    <property type="project" value="UniProtKB-SubCell"/>
</dbReference>
<dbReference type="SMART" id="SM00387">
    <property type="entry name" value="HATPase_c"/>
    <property type="match status" value="1"/>
</dbReference>
<dbReference type="GO" id="GO:0000155">
    <property type="term" value="F:phosphorelay sensor kinase activity"/>
    <property type="evidence" value="ECO:0007669"/>
    <property type="project" value="InterPro"/>
</dbReference>
<feature type="domain" description="CHASE" evidence="13">
    <location>
        <begin position="74"/>
        <end position="246"/>
    </location>
</feature>
<dbReference type="InterPro" id="IPR050736">
    <property type="entry name" value="Sensor_HK_Regulatory"/>
</dbReference>
<feature type="domain" description="Histidine kinase" evidence="12">
    <location>
        <begin position="377"/>
        <end position="590"/>
    </location>
</feature>
<dbReference type="InterPro" id="IPR004358">
    <property type="entry name" value="Sig_transdc_His_kin-like_C"/>
</dbReference>
<dbReference type="InterPro" id="IPR005467">
    <property type="entry name" value="His_kinase_dom"/>
</dbReference>
<keyword evidence="4" id="KW-0597">Phosphoprotein</keyword>
<evidence type="ECO:0000256" key="8">
    <source>
        <dbReference type="ARBA" id="ARBA00022989"/>
    </source>
</evidence>
<dbReference type="EMBL" id="JAHHHD010000004">
    <property type="protein sequence ID" value="MBW4658067.1"/>
    <property type="molecule type" value="Genomic_DNA"/>
</dbReference>
<evidence type="ECO:0000313" key="14">
    <source>
        <dbReference type="EMBL" id="MBW4658067.1"/>
    </source>
</evidence>
<evidence type="ECO:0000256" key="7">
    <source>
        <dbReference type="ARBA" id="ARBA00022777"/>
    </source>
</evidence>
<dbReference type="PRINTS" id="PR00344">
    <property type="entry name" value="BCTRLSENSOR"/>
</dbReference>
<evidence type="ECO:0000256" key="5">
    <source>
        <dbReference type="ARBA" id="ARBA00022679"/>
    </source>
</evidence>
<sequence length="590" mass="65817">MPKNLLHRQSTLGLILSLGIGLSVLVTSFVSRWEASNRQLRFQRQIENLATALQRSLNRYTDLLAFLSDYYKVEQSPVDRQAFASFVERSLQTYSGIQALEWAPVVPQANRLSYEQTVQSEGYPRFNITELGGDGSLVRAVQRPYYVPVTYVEPFVGNESALGYDLYSNVTRAAAIAQSRDTGSITATGRIRLVQEKRNQFGFLVFQPIYQAQNDQAPALRRQQFTGVLLGVFRISDVVEESLQDLQYEIDFTVYDRSANPAEQFLGRYDAARKQVVASQNQSGQKQSSQNQSSVNGIQPFCPSAESCTQTLTVGQRQWSIVFSPSVGYTGTQYGAIATLMTGLLLTSGLVLFLHQLNRELEQTQSLSNLRFRFFSMASHELRTPLSTILLSSESLQINHNQLTEAQKQTNIQRIHLTAKRMSQQIADLLMLTRAEVGKLEFHPELLDLECFCQQVMEETQLGISQPIQFTNAGQPIKAFLDKNLLRSLLTNLLSNAAKYSSPDAPIQLRLSADLDRAIIQISDRGIGIPAADQPRICDPFYRGSNVGDATGTGLGLAVVKTCVELHRGIWAIESQINEGTTITVRLPLE</sequence>
<accession>A0A951Q869</accession>
<dbReference type="SUPFAM" id="SSF47384">
    <property type="entry name" value="Homodimeric domain of signal transducing histidine kinase"/>
    <property type="match status" value="1"/>
</dbReference>
<keyword evidence="9" id="KW-0902">Two-component regulatory system</keyword>
<dbReference type="SMART" id="SM00388">
    <property type="entry name" value="HisKA"/>
    <property type="match status" value="1"/>
</dbReference>
<name>A0A951Q869_9CYAN</name>